<proteinExistence type="predicted"/>
<evidence type="ECO:0000313" key="3">
    <source>
        <dbReference type="Proteomes" id="UP000218334"/>
    </source>
</evidence>
<protein>
    <submittedName>
        <fullName evidence="2">Uncharacterized protein</fullName>
    </submittedName>
</protein>
<dbReference type="EMBL" id="KZ293459">
    <property type="protein sequence ID" value="PBK63278.1"/>
    <property type="molecule type" value="Genomic_DNA"/>
</dbReference>
<gene>
    <name evidence="2" type="ORF">ARMSODRAFT_1058047</name>
</gene>
<name>A0A2H3BB56_9AGAR</name>
<feature type="region of interest" description="Disordered" evidence="1">
    <location>
        <begin position="228"/>
        <end position="250"/>
    </location>
</feature>
<evidence type="ECO:0000256" key="1">
    <source>
        <dbReference type="SAM" id="MobiDB-lite"/>
    </source>
</evidence>
<reference evidence="3" key="1">
    <citation type="journal article" date="2017" name="Nat. Ecol. Evol.">
        <title>Genome expansion and lineage-specific genetic innovations in the forest pathogenic fungi Armillaria.</title>
        <authorList>
            <person name="Sipos G."/>
            <person name="Prasanna A.N."/>
            <person name="Walter M.C."/>
            <person name="O'Connor E."/>
            <person name="Balint B."/>
            <person name="Krizsan K."/>
            <person name="Kiss B."/>
            <person name="Hess J."/>
            <person name="Varga T."/>
            <person name="Slot J."/>
            <person name="Riley R."/>
            <person name="Boka B."/>
            <person name="Rigling D."/>
            <person name="Barry K."/>
            <person name="Lee J."/>
            <person name="Mihaltcheva S."/>
            <person name="LaButti K."/>
            <person name="Lipzen A."/>
            <person name="Waldron R."/>
            <person name="Moloney N.M."/>
            <person name="Sperisen C."/>
            <person name="Kredics L."/>
            <person name="Vagvoelgyi C."/>
            <person name="Patrignani A."/>
            <person name="Fitzpatrick D."/>
            <person name="Nagy I."/>
            <person name="Doyle S."/>
            <person name="Anderson J.B."/>
            <person name="Grigoriev I.V."/>
            <person name="Gueldener U."/>
            <person name="Muensterkoetter M."/>
            <person name="Nagy L.G."/>
        </authorList>
    </citation>
    <scope>NUCLEOTIDE SEQUENCE [LARGE SCALE GENOMIC DNA]</scope>
    <source>
        <strain evidence="3">28-4</strain>
    </source>
</reference>
<keyword evidence="3" id="KW-1185">Reference proteome</keyword>
<evidence type="ECO:0000313" key="2">
    <source>
        <dbReference type="EMBL" id="PBK63278.1"/>
    </source>
</evidence>
<dbReference type="AlphaFoldDB" id="A0A2H3BB56"/>
<accession>A0A2H3BB56</accession>
<dbReference type="Proteomes" id="UP000218334">
    <property type="component" value="Unassembled WGS sequence"/>
</dbReference>
<organism evidence="2 3">
    <name type="scientific">Armillaria solidipes</name>
    <dbReference type="NCBI Taxonomy" id="1076256"/>
    <lineage>
        <taxon>Eukaryota</taxon>
        <taxon>Fungi</taxon>
        <taxon>Dikarya</taxon>
        <taxon>Basidiomycota</taxon>
        <taxon>Agaricomycotina</taxon>
        <taxon>Agaricomycetes</taxon>
        <taxon>Agaricomycetidae</taxon>
        <taxon>Agaricales</taxon>
        <taxon>Marasmiineae</taxon>
        <taxon>Physalacriaceae</taxon>
        <taxon>Armillaria</taxon>
    </lineage>
</organism>
<sequence length="250" mass="28237">MDPIVRLVPNTYIAKESGGWAVRAEKLFSRAFLLIKCMESEIKKEVQLDNDVRIFQRHRELRRHSGYPSVATTTTTPARRTRVIAPKPERFKDSLSVGYEALQNKRRVNFKTGENTGDIGGSARPFPHPPSGNRALDLLDFYAGSVSATVNNLHFDICVFLRNEDPGSLDWVKEDCIKSGDPYTSKPTSSPGRCSGLQNKRNIDKRNGFCFSSRKRWTMSIKHHFVGGQSKDTHQSENTDDIGLVGEHWN</sequence>